<gene>
    <name evidence="2" type="ORF">A6F68_01021</name>
</gene>
<dbReference type="KEGG" id="ado:A6F68_01021"/>
<proteinExistence type="predicted"/>
<accession>A0A1B2ABK4</accession>
<dbReference type="Proteomes" id="UP000092932">
    <property type="component" value="Chromosome"/>
</dbReference>
<evidence type="ECO:0000313" key="3">
    <source>
        <dbReference type="Proteomes" id="UP000092932"/>
    </source>
</evidence>
<keyword evidence="1" id="KW-0812">Transmembrane</keyword>
<protein>
    <submittedName>
        <fullName evidence="2">Uncharacterized protein</fullName>
    </submittedName>
</protein>
<evidence type="ECO:0000256" key="1">
    <source>
        <dbReference type="SAM" id="Phobius"/>
    </source>
</evidence>
<name>A0A1B2ABK4_9SPHN</name>
<reference evidence="2 3" key="1">
    <citation type="submission" date="2016-07" db="EMBL/GenBank/DDBJ databases">
        <title>Complete genome sequence of Altererythrobacter dongtanensis KCTC 22672, a type strain with esterase isolated from tidal flat.</title>
        <authorList>
            <person name="Cheng H."/>
            <person name="Wu Y.-H."/>
            <person name="Zhou P."/>
            <person name="Huo Y.-Y."/>
            <person name="Wang C.-S."/>
            <person name="Xu X.-W."/>
        </authorList>
    </citation>
    <scope>NUCLEOTIDE SEQUENCE [LARGE SCALE GENOMIC DNA]</scope>
    <source>
        <strain evidence="2 3">KCTC 22672</strain>
    </source>
</reference>
<dbReference type="EMBL" id="CP016591">
    <property type="protein sequence ID" value="ANY19543.1"/>
    <property type="molecule type" value="Genomic_DNA"/>
</dbReference>
<keyword evidence="1" id="KW-1133">Transmembrane helix</keyword>
<keyword evidence="1" id="KW-0472">Membrane</keyword>
<dbReference type="STRING" id="692370.A6F68_01021"/>
<organism evidence="2 3">
    <name type="scientific">Tsuneonella dongtanensis</name>
    <dbReference type="NCBI Taxonomy" id="692370"/>
    <lineage>
        <taxon>Bacteria</taxon>
        <taxon>Pseudomonadati</taxon>
        <taxon>Pseudomonadota</taxon>
        <taxon>Alphaproteobacteria</taxon>
        <taxon>Sphingomonadales</taxon>
        <taxon>Erythrobacteraceae</taxon>
        <taxon>Tsuneonella</taxon>
    </lineage>
</organism>
<keyword evidence="3" id="KW-1185">Reference proteome</keyword>
<dbReference type="PATRIC" id="fig|692370.5.peg.1035"/>
<sequence length="83" mass="8904">MMSDQIVTAAASLTAISIVAFAMLRGWHGWLTLKEHELDRATSGKAPEREVDTGSALGAARIELSDLKERIKKLEAIASGVDP</sequence>
<feature type="transmembrane region" description="Helical" evidence="1">
    <location>
        <begin position="6"/>
        <end position="24"/>
    </location>
</feature>
<dbReference type="AlphaFoldDB" id="A0A1B2ABK4"/>
<evidence type="ECO:0000313" key="2">
    <source>
        <dbReference type="EMBL" id="ANY19543.1"/>
    </source>
</evidence>